<name>A0A261TAE7_9BORD</name>
<dbReference type="EMBL" id="NEVP01000011">
    <property type="protein sequence ID" value="OZI46569.1"/>
    <property type="molecule type" value="Genomic_DNA"/>
</dbReference>
<comment type="caution">
    <text evidence="1">The sequence shown here is derived from an EMBL/GenBank/DDBJ whole genome shotgun (WGS) entry which is preliminary data.</text>
</comment>
<dbReference type="SUPFAM" id="SSF54637">
    <property type="entry name" value="Thioesterase/thiol ester dehydrase-isomerase"/>
    <property type="match status" value="1"/>
</dbReference>
<evidence type="ECO:0000313" key="1">
    <source>
        <dbReference type="EMBL" id="OZI46569.1"/>
    </source>
</evidence>
<reference evidence="1 2" key="1">
    <citation type="submission" date="2017-05" db="EMBL/GenBank/DDBJ databases">
        <title>Complete and WGS of Bordetella genogroups.</title>
        <authorList>
            <person name="Spilker T."/>
            <person name="LiPuma J."/>
        </authorList>
    </citation>
    <scope>NUCLEOTIDE SEQUENCE [LARGE SCALE GENOMIC DNA]</scope>
    <source>
        <strain evidence="1 2">AU10456</strain>
    </source>
</reference>
<dbReference type="InterPro" id="IPR029069">
    <property type="entry name" value="HotDog_dom_sf"/>
</dbReference>
<dbReference type="Gene3D" id="3.10.129.10">
    <property type="entry name" value="Hotdog Thioesterase"/>
    <property type="match status" value="1"/>
</dbReference>
<dbReference type="InterPro" id="IPR027961">
    <property type="entry name" value="DUF4442"/>
</dbReference>
<keyword evidence="2" id="KW-1185">Reference proteome</keyword>
<dbReference type="OrthoDB" id="9814774at2"/>
<protein>
    <submittedName>
        <fullName evidence="1">DUF4442 domain-containing protein</fullName>
    </submittedName>
</protein>
<accession>A0A261TAE7</accession>
<sequence length="182" mass="20492">MKLQWLERLPPAWRAPLLRIGFNLHPAFRATGGRVEWVASDFRSLRIRLRLTRRTRNIVGSLYGGSLFAITDGAHPTMLMLALGRDVIVWDKSASIRYRRPAYDTIYADFALPEEELAQVRSALARDHETTRSYTVELKDAEGLVYAVVERTVYIADKAFYQRKTSGAVPAPSPASTDSSPP</sequence>
<dbReference type="AlphaFoldDB" id="A0A261TAE7"/>
<organism evidence="1 2">
    <name type="scientific">Bordetella genomosp. 5</name>
    <dbReference type="NCBI Taxonomy" id="1395608"/>
    <lineage>
        <taxon>Bacteria</taxon>
        <taxon>Pseudomonadati</taxon>
        <taxon>Pseudomonadota</taxon>
        <taxon>Betaproteobacteria</taxon>
        <taxon>Burkholderiales</taxon>
        <taxon>Alcaligenaceae</taxon>
        <taxon>Bordetella</taxon>
    </lineage>
</organism>
<gene>
    <name evidence="1" type="ORF">CAL25_17835</name>
</gene>
<dbReference type="Pfam" id="PF14539">
    <property type="entry name" value="DUF4442"/>
    <property type="match status" value="1"/>
</dbReference>
<evidence type="ECO:0000313" key="2">
    <source>
        <dbReference type="Proteomes" id="UP000216913"/>
    </source>
</evidence>
<dbReference type="Proteomes" id="UP000216913">
    <property type="component" value="Unassembled WGS sequence"/>
</dbReference>
<dbReference type="RefSeq" id="WP_094802319.1">
    <property type="nucleotide sequence ID" value="NZ_NEVP01000011.1"/>
</dbReference>
<proteinExistence type="predicted"/>